<evidence type="ECO:0000313" key="2">
    <source>
        <dbReference type="Proteomes" id="UP000479000"/>
    </source>
</evidence>
<dbReference type="AlphaFoldDB" id="A0A6H5H7N1"/>
<gene>
    <name evidence="1" type="ORF">NTEN_LOCUS17573</name>
</gene>
<reference evidence="1 2" key="1">
    <citation type="submission" date="2020-02" db="EMBL/GenBank/DDBJ databases">
        <authorList>
            <person name="Ferguson B K."/>
        </authorList>
    </citation>
    <scope>NUCLEOTIDE SEQUENCE [LARGE SCALE GENOMIC DNA]</scope>
</reference>
<keyword evidence="2" id="KW-1185">Reference proteome</keyword>
<protein>
    <submittedName>
        <fullName evidence="1">Uncharacterized protein</fullName>
    </submittedName>
</protein>
<sequence length="234" mass="25935">MVLDEHQQFLAKLRWRGLFPPAELLYSNFTAVLLYRCGCSENKKSHIGGYCSLRIFPLFRSGTISLFVVSVPALVTPGSITLLVPSVPCCILVPKLRNIPSGVCIEDRLTESPRALKVPSATDYPIACCWSGDDHGNVAWKPHSNVLGSTPTPPRPITAMHSLTPSTRNRIVVDEYDLDEAARPACIRCHTSRPDENINGRSYVGDGSDFVEEISTLNNWEYQTRTEPAYVDSI</sequence>
<dbReference type="Proteomes" id="UP000479000">
    <property type="component" value="Unassembled WGS sequence"/>
</dbReference>
<evidence type="ECO:0000313" key="1">
    <source>
        <dbReference type="EMBL" id="CAB0012882.1"/>
    </source>
</evidence>
<organism evidence="1 2">
    <name type="scientific">Nesidiocoris tenuis</name>
    <dbReference type="NCBI Taxonomy" id="355587"/>
    <lineage>
        <taxon>Eukaryota</taxon>
        <taxon>Metazoa</taxon>
        <taxon>Ecdysozoa</taxon>
        <taxon>Arthropoda</taxon>
        <taxon>Hexapoda</taxon>
        <taxon>Insecta</taxon>
        <taxon>Pterygota</taxon>
        <taxon>Neoptera</taxon>
        <taxon>Paraneoptera</taxon>
        <taxon>Hemiptera</taxon>
        <taxon>Heteroptera</taxon>
        <taxon>Panheteroptera</taxon>
        <taxon>Cimicomorpha</taxon>
        <taxon>Miridae</taxon>
        <taxon>Dicyphina</taxon>
        <taxon>Nesidiocoris</taxon>
    </lineage>
</organism>
<name>A0A6H5H7N1_9HEMI</name>
<accession>A0A6H5H7N1</accession>
<dbReference type="EMBL" id="CADCXU010025656">
    <property type="protein sequence ID" value="CAB0012882.1"/>
    <property type="molecule type" value="Genomic_DNA"/>
</dbReference>
<proteinExistence type="predicted"/>